<feature type="compositionally biased region" description="Basic and acidic residues" evidence="4">
    <location>
        <begin position="12"/>
        <end position="35"/>
    </location>
</feature>
<dbReference type="SUPFAM" id="SSF53335">
    <property type="entry name" value="S-adenosyl-L-methionine-dependent methyltransferases"/>
    <property type="match status" value="1"/>
</dbReference>
<organism evidence="6 7">
    <name type="scientific">Paludibacterium paludis</name>
    <dbReference type="NCBI Taxonomy" id="1225769"/>
    <lineage>
        <taxon>Bacteria</taxon>
        <taxon>Pseudomonadati</taxon>
        <taxon>Pseudomonadota</taxon>
        <taxon>Betaproteobacteria</taxon>
        <taxon>Neisseriales</taxon>
        <taxon>Chromobacteriaceae</taxon>
        <taxon>Paludibacterium</taxon>
    </lineage>
</organism>
<gene>
    <name evidence="6" type="ORF">GCM10011289_32230</name>
</gene>
<dbReference type="PANTHER" id="PTHR47313:SF1">
    <property type="entry name" value="RIBOSOMAL RNA LARGE SUBUNIT METHYLTRANSFERASE K_L"/>
    <property type="match status" value="1"/>
</dbReference>
<dbReference type="InterPro" id="IPR004114">
    <property type="entry name" value="THUMP_dom"/>
</dbReference>
<dbReference type="Gene3D" id="3.40.50.150">
    <property type="entry name" value="Vaccinia Virus protein VP39"/>
    <property type="match status" value="1"/>
</dbReference>
<dbReference type="SMART" id="SM00981">
    <property type="entry name" value="THUMP"/>
    <property type="match status" value="1"/>
</dbReference>
<dbReference type="GO" id="GO:0008990">
    <property type="term" value="F:rRNA (guanine-N2-)-methyltransferase activity"/>
    <property type="evidence" value="ECO:0007669"/>
    <property type="project" value="TreeGrafter"/>
</dbReference>
<dbReference type="Proteomes" id="UP000645257">
    <property type="component" value="Unassembled WGS sequence"/>
</dbReference>
<reference evidence="6" key="1">
    <citation type="journal article" date="2014" name="Int. J. Syst. Evol. Microbiol.">
        <title>Complete genome sequence of Corynebacterium casei LMG S-19264T (=DSM 44701T), isolated from a smear-ripened cheese.</title>
        <authorList>
            <consortium name="US DOE Joint Genome Institute (JGI-PGF)"/>
            <person name="Walter F."/>
            <person name="Albersmeier A."/>
            <person name="Kalinowski J."/>
            <person name="Ruckert C."/>
        </authorList>
    </citation>
    <scope>NUCLEOTIDE SEQUENCE</scope>
    <source>
        <strain evidence="6">KCTC 32182</strain>
    </source>
</reference>
<protein>
    <recommendedName>
        <fullName evidence="5">THUMP domain-containing protein</fullName>
    </recommendedName>
</protein>
<keyword evidence="2" id="KW-0808">Transferase</keyword>
<evidence type="ECO:0000256" key="4">
    <source>
        <dbReference type="SAM" id="MobiDB-lite"/>
    </source>
</evidence>
<dbReference type="GO" id="GO:0003723">
    <property type="term" value="F:RNA binding"/>
    <property type="evidence" value="ECO:0007669"/>
    <property type="project" value="UniProtKB-UniRule"/>
</dbReference>
<dbReference type="PROSITE" id="PS00092">
    <property type="entry name" value="N6_MTASE"/>
    <property type="match status" value="1"/>
</dbReference>
<dbReference type="Pfam" id="PF02926">
    <property type="entry name" value="THUMP"/>
    <property type="match status" value="1"/>
</dbReference>
<dbReference type="PANTHER" id="PTHR47313">
    <property type="entry name" value="RIBOSOMAL RNA LARGE SUBUNIT METHYLTRANSFERASE K/L"/>
    <property type="match status" value="1"/>
</dbReference>
<feature type="compositionally biased region" description="Basic and acidic residues" evidence="4">
    <location>
        <begin position="150"/>
        <end position="172"/>
    </location>
</feature>
<dbReference type="InterPro" id="IPR029063">
    <property type="entry name" value="SAM-dependent_MTases_sf"/>
</dbReference>
<dbReference type="PROSITE" id="PS51165">
    <property type="entry name" value="THUMP"/>
    <property type="match status" value="1"/>
</dbReference>
<dbReference type="PRINTS" id="PR00507">
    <property type="entry name" value="N12N6MTFRASE"/>
</dbReference>
<evidence type="ECO:0000313" key="7">
    <source>
        <dbReference type="Proteomes" id="UP000645257"/>
    </source>
</evidence>
<evidence type="ECO:0000256" key="3">
    <source>
        <dbReference type="PROSITE-ProRule" id="PRU00529"/>
    </source>
</evidence>
<feature type="compositionally biased region" description="Basic residues" evidence="4">
    <location>
        <begin position="1"/>
        <end position="11"/>
    </location>
</feature>
<feature type="region of interest" description="Disordered" evidence="4">
    <location>
        <begin position="1"/>
        <end position="175"/>
    </location>
</feature>
<evidence type="ECO:0000256" key="2">
    <source>
        <dbReference type="ARBA" id="ARBA00022679"/>
    </source>
</evidence>
<feature type="domain" description="THUMP" evidence="5">
    <location>
        <begin position="223"/>
        <end position="334"/>
    </location>
</feature>
<dbReference type="Pfam" id="PF01170">
    <property type="entry name" value="UPF0020"/>
    <property type="match status" value="1"/>
</dbReference>
<comment type="caution">
    <text evidence="6">The sequence shown here is derived from an EMBL/GenBank/DDBJ whole genome shotgun (WGS) entry which is preliminary data.</text>
</comment>
<keyword evidence="3" id="KW-0694">RNA-binding</keyword>
<dbReference type="RefSeq" id="WP_189536231.1">
    <property type="nucleotide sequence ID" value="NZ_BMYX01000022.1"/>
</dbReference>
<dbReference type="InterPro" id="IPR054170">
    <property type="entry name" value="RlmL_1st"/>
</dbReference>
<feature type="compositionally biased region" description="Low complexity" evidence="4">
    <location>
        <begin position="36"/>
        <end position="46"/>
    </location>
</feature>
<feature type="compositionally biased region" description="Basic and acidic residues" evidence="4">
    <location>
        <begin position="119"/>
        <end position="134"/>
    </location>
</feature>
<dbReference type="Gene3D" id="3.30.2130.30">
    <property type="match status" value="1"/>
</dbReference>
<dbReference type="CDD" id="cd11715">
    <property type="entry name" value="THUMP_AdoMetMT"/>
    <property type="match status" value="1"/>
</dbReference>
<evidence type="ECO:0000313" key="6">
    <source>
        <dbReference type="EMBL" id="GGY26154.1"/>
    </source>
</evidence>
<evidence type="ECO:0000259" key="5">
    <source>
        <dbReference type="PROSITE" id="PS51165"/>
    </source>
</evidence>
<reference evidence="6" key="2">
    <citation type="submission" date="2020-09" db="EMBL/GenBank/DDBJ databases">
        <authorList>
            <person name="Sun Q."/>
            <person name="Kim S."/>
        </authorList>
    </citation>
    <scope>NUCLEOTIDE SEQUENCE</scope>
    <source>
        <strain evidence="6">KCTC 32182</strain>
    </source>
</reference>
<accession>A0A918UBV2</accession>
<keyword evidence="1" id="KW-0489">Methyltransferase</keyword>
<dbReference type="InterPro" id="IPR002052">
    <property type="entry name" value="DNA_methylase_N6_adenine_CS"/>
</dbReference>
<evidence type="ECO:0000256" key="1">
    <source>
        <dbReference type="ARBA" id="ARBA00022603"/>
    </source>
</evidence>
<name>A0A918UBV2_9NEIS</name>
<dbReference type="Pfam" id="PF22020">
    <property type="entry name" value="RlmL_1st"/>
    <property type="match status" value="1"/>
</dbReference>
<feature type="compositionally biased region" description="Basic and acidic residues" evidence="4">
    <location>
        <begin position="96"/>
        <end position="108"/>
    </location>
</feature>
<dbReference type="EMBL" id="BMYX01000022">
    <property type="protein sequence ID" value="GGY26154.1"/>
    <property type="molecule type" value="Genomic_DNA"/>
</dbReference>
<keyword evidence="7" id="KW-1185">Reference proteome</keyword>
<dbReference type="AlphaFoldDB" id="A0A918UBV2"/>
<proteinExistence type="predicted"/>
<dbReference type="InterPro" id="IPR000241">
    <property type="entry name" value="RlmKL-like_Mtase"/>
</dbReference>
<sequence>MATFRARQRASQRRDVNQPRRQFGPERDDSADERAGPAAPASPRGAQDPRAPAPKASDKPLARQTGPRNTPPAGKDRSPADTPAAKGGPMKAPFISRREDDRRDDRAAPHPGAHGKRQPSRDRTDKPFGQKRDAAPSGNAGATKTPFITRRNDDNRDSRGSRSGPPRDDSAPRRGKRAAISLSYFAPCPRGLETVLADELRALGAEGIEPADGGVAFSGDRALMMRANLWCRSASRILVKLASGPYQSERAVNALAMQVDWPAWFSVERTIKVKTDAAGARIKSLDYVSLTVKDAICDRFRQAMLGRPSVDTRTPDMRVQVFLTRDTASIYLDTSGEALFKRGWRDETGDAPLRENLAAGILRLAGYDGSQPLLDPMCGSGTFLVEAADIALNRAPGRQRRFAFEKFQDFDDAAWQAIRDDAARSAKSIAPLNIHGSDNSPAMIAIATRTLERAGLADAVSLRCADLFDVTPPAPEGLLVTNPPYGVRLDEQETLAALYPKLGDWLKRNFAGWTAHVFTGDLRLAKLIRLTTKRRVPLFNGSLDCRLFEIPVTAGSARKESRD</sequence>
<dbReference type="GO" id="GO:0070043">
    <property type="term" value="F:rRNA (guanine-N7-)-methyltransferase activity"/>
    <property type="evidence" value="ECO:0007669"/>
    <property type="project" value="TreeGrafter"/>
</dbReference>